<dbReference type="AlphaFoldDB" id="A0A553QZ60"/>
<proteinExistence type="predicted"/>
<protein>
    <submittedName>
        <fullName evidence="2">Uncharacterized protein</fullName>
    </submittedName>
</protein>
<keyword evidence="3" id="KW-1185">Reference proteome</keyword>
<feature type="compositionally biased region" description="Basic and acidic residues" evidence="1">
    <location>
        <begin position="59"/>
        <end position="81"/>
    </location>
</feature>
<evidence type="ECO:0000313" key="3">
    <source>
        <dbReference type="Proteomes" id="UP000316079"/>
    </source>
</evidence>
<dbReference type="EMBL" id="SRMA01025390">
    <property type="protein sequence ID" value="TRY95249.1"/>
    <property type="molecule type" value="Genomic_DNA"/>
</dbReference>
<gene>
    <name evidence="2" type="ORF">DNTS_012193</name>
</gene>
<name>A0A553QZ60_9TELE</name>
<evidence type="ECO:0000313" key="2">
    <source>
        <dbReference type="EMBL" id="TRY95249.1"/>
    </source>
</evidence>
<dbReference type="PANTHER" id="PTHR22529:SF2">
    <property type="match status" value="1"/>
</dbReference>
<dbReference type="PANTHER" id="PTHR22529">
    <property type="entry name" value="EPITHELIAL-STROMAL INTERACTION PROTEIN 1"/>
    <property type="match status" value="1"/>
</dbReference>
<dbReference type="Proteomes" id="UP000316079">
    <property type="component" value="Unassembled WGS sequence"/>
</dbReference>
<evidence type="ECO:0000256" key="1">
    <source>
        <dbReference type="SAM" id="MobiDB-lite"/>
    </source>
</evidence>
<feature type="region of interest" description="Disordered" evidence="1">
    <location>
        <begin position="1"/>
        <end position="92"/>
    </location>
</feature>
<sequence length="176" mass="19422">MPDSRIINPKTVVKKPRHSSKEANLPAPTPAGRVRDTGTNRLKTGPRKHRSSSCPGGTREIEIKTKVKDRSNKTIRNKLDETPASEKPVKYAAKEQPMPCTHALYEIHSPRAFTVFAPNPKKREDIQQKAEAELAALEDLRLSRAMGYISISPGTVGGTVAKLMWLGQGFVLLTQT</sequence>
<reference evidence="2 3" key="1">
    <citation type="journal article" date="2019" name="Sci. Data">
        <title>Hybrid genome assembly and annotation of Danionella translucida.</title>
        <authorList>
            <person name="Kadobianskyi M."/>
            <person name="Schulze L."/>
            <person name="Schuelke M."/>
            <person name="Judkewitz B."/>
        </authorList>
    </citation>
    <scope>NUCLEOTIDE SEQUENCE [LARGE SCALE GENOMIC DNA]</scope>
    <source>
        <strain evidence="2 3">Bolton</strain>
    </source>
</reference>
<accession>A0A553QZ60</accession>
<organism evidence="2 3">
    <name type="scientific">Danionella cerebrum</name>
    <dbReference type="NCBI Taxonomy" id="2873325"/>
    <lineage>
        <taxon>Eukaryota</taxon>
        <taxon>Metazoa</taxon>
        <taxon>Chordata</taxon>
        <taxon>Craniata</taxon>
        <taxon>Vertebrata</taxon>
        <taxon>Euteleostomi</taxon>
        <taxon>Actinopterygii</taxon>
        <taxon>Neopterygii</taxon>
        <taxon>Teleostei</taxon>
        <taxon>Ostariophysi</taxon>
        <taxon>Cypriniformes</taxon>
        <taxon>Danionidae</taxon>
        <taxon>Danioninae</taxon>
        <taxon>Danionella</taxon>
    </lineage>
</organism>
<comment type="caution">
    <text evidence="2">The sequence shown here is derived from an EMBL/GenBank/DDBJ whole genome shotgun (WGS) entry which is preliminary data.</text>
</comment>
<dbReference type="InterPro" id="IPR026185">
    <property type="entry name" value="EPSTI1"/>
</dbReference>
<dbReference type="OrthoDB" id="10053624at2759"/>